<dbReference type="PANTHER" id="PTHR46890">
    <property type="entry name" value="NON-LTR RETROLELEMENT REVERSE TRANSCRIPTASE-LIKE PROTEIN-RELATED"/>
    <property type="match status" value="1"/>
</dbReference>
<proteinExistence type="predicted"/>
<dbReference type="Pfam" id="PF00078">
    <property type="entry name" value="RVT_1"/>
    <property type="match status" value="1"/>
</dbReference>
<dbReference type="PANTHER" id="PTHR46890:SF48">
    <property type="entry name" value="RNA-DIRECTED DNA POLYMERASE"/>
    <property type="match status" value="1"/>
</dbReference>
<comment type="caution">
    <text evidence="2">The sequence shown here is derived from an EMBL/GenBank/DDBJ whole genome shotgun (WGS) entry which is preliminary data.</text>
</comment>
<accession>A0AAD9X8L9</accession>
<evidence type="ECO:0000259" key="1">
    <source>
        <dbReference type="Pfam" id="PF00078"/>
    </source>
</evidence>
<sequence length="232" mass="25800">MCFHSLLKHRRGSKTLSSIQIGENIINDPIDIAEHVSSFYQHLFSDPVNTSSDLSIIREHVSSLVTVDENTSILRVPSFDEVRNTVFAMDPMSAPGPDGLSGIFYSHCWEIMGHDVVLVVQDFFHSGRVFPGLNSNFLVLIPKILNALLVEHFHPIALGNFLFKVITKIIADHLAKICSRIISPNQFGFIRGRQIGDCIAGASECFNVLNNYSHSGHLALKIDIRKAFNSIS</sequence>
<feature type="domain" description="Reverse transcriptase" evidence="1">
    <location>
        <begin position="152"/>
        <end position="231"/>
    </location>
</feature>
<dbReference type="InterPro" id="IPR000477">
    <property type="entry name" value="RT_dom"/>
</dbReference>
<name>A0AAD9X8L9_9ROSI</name>
<evidence type="ECO:0000313" key="2">
    <source>
        <dbReference type="EMBL" id="KAK2654915.1"/>
    </source>
</evidence>
<gene>
    <name evidence="2" type="ORF">Ddye_007967</name>
</gene>
<dbReference type="InterPro" id="IPR052343">
    <property type="entry name" value="Retrotransposon-Effector_Assoc"/>
</dbReference>
<protein>
    <recommendedName>
        <fullName evidence="1">Reverse transcriptase domain-containing protein</fullName>
    </recommendedName>
</protein>
<organism evidence="2 3">
    <name type="scientific">Dipteronia dyeriana</name>
    <dbReference type="NCBI Taxonomy" id="168575"/>
    <lineage>
        <taxon>Eukaryota</taxon>
        <taxon>Viridiplantae</taxon>
        <taxon>Streptophyta</taxon>
        <taxon>Embryophyta</taxon>
        <taxon>Tracheophyta</taxon>
        <taxon>Spermatophyta</taxon>
        <taxon>Magnoliopsida</taxon>
        <taxon>eudicotyledons</taxon>
        <taxon>Gunneridae</taxon>
        <taxon>Pentapetalae</taxon>
        <taxon>rosids</taxon>
        <taxon>malvids</taxon>
        <taxon>Sapindales</taxon>
        <taxon>Sapindaceae</taxon>
        <taxon>Hippocastanoideae</taxon>
        <taxon>Acereae</taxon>
        <taxon>Dipteronia</taxon>
    </lineage>
</organism>
<dbReference type="EMBL" id="JANJYI010000003">
    <property type="protein sequence ID" value="KAK2654915.1"/>
    <property type="molecule type" value="Genomic_DNA"/>
</dbReference>
<keyword evidence="3" id="KW-1185">Reference proteome</keyword>
<reference evidence="2" key="1">
    <citation type="journal article" date="2023" name="Plant J.">
        <title>Genome sequences and population genomics provide insights into the demographic history, inbreeding, and mutation load of two 'living fossil' tree species of Dipteronia.</title>
        <authorList>
            <person name="Feng Y."/>
            <person name="Comes H.P."/>
            <person name="Chen J."/>
            <person name="Zhu S."/>
            <person name="Lu R."/>
            <person name="Zhang X."/>
            <person name="Li P."/>
            <person name="Qiu J."/>
            <person name="Olsen K.M."/>
            <person name="Qiu Y."/>
        </authorList>
    </citation>
    <scope>NUCLEOTIDE SEQUENCE</scope>
    <source>
        <strain evidence="2">KIB01</strain>
    </source>
</reference>
<dbReference type="Proteomes" id="UP001280121">
    <property type="component" value="Unassembled WGS sequence"/>
</dbReference>
<evidence type="ECO:0000313" key="3">
    <source>
        <dbReference type="Proteomes" id="UP001280121"/>
    </source>
</evidence>
<dbReference type="AlphaFoldDB" id="A0AAD9X8L9"/>